<name>A0A9J6EES8_RHIMP</name>
<accession>A0A9J6EES8</accession>
<reference evidence="1" key="1">
    <citation type="journal article" date="2020" name="Cell">
        <title>Large-Scale Comparative Analyses of Tick Genomes Elucidate Their Genetic Diversity and Vector Capacities.</title>
        <authorList>
            <consortium name="Tick Genome and Microbiome Consortium (TIGMIC)"/>
            <person name="Jia N."/>
            <person name="Wang J."/>
            <person name="Shi W."/>
            <person name="Du L."/>
            <person name="Sun Y."/>
            <person name="Zhan W."/>
            <person name="Jiang J.F."/>
            <person name="Wang Q."/>
            <person name="Zhang B."/>
            <person name="Ji P."/>
            <person name="Bell-Sakyi L."/>
            <person name="Cui X.M."/>
            <person name="Yuan T.T."/>
            <person name="Jiang B.G."/>
            <person name="Yang W.F."/>
            <person name="Lam T.T."/>
            <person name="Chang Q.C."/>
            <person name="Ding S.J."/>
            <person name="Wang X.J."/>
            <person name="Zhu J.G."/>
            <person name="Ruan X.D."/>
            <person name="Zhao L."/>
            <person name="Wei J.T."/>
            <person name="Ye R.Z."/>
            <person name="Que T.C."/>
            <person name="Du C.H."/>
            <person name="Zhou Y.H."/>
            <person name="Cheng J.X."/>
            <person name="Dai P.F."/>
            <person name="Guo W.B."/>
            <person name="Han X.H."/>
            <person name="Huang E.J."/>
            <person name="Li L.F."/>
            <person name="Wei W."/>
            <person name="Gao Y.C."/>
            <person name="Liu J.Z."/>
            <person name="Shao H.Z."/>
            <person name="Wang X."/>
            <person name="Wang C.C."/>
            <person name="Yang T.C."/>
            <person name="Huo Q.B."/>
            <person name="Li W."/>
            <person name="Chen H.Y."/>
            <person name="Chen S.E."/>
            <person name="Zhou L.G."/>
            <person name="Ni X.B."/>
            <person name="Tian J.H."/>
            <person name="Sheng Y."/>
            <person name="Liu T."/>
            <person name="Pan Y.S."/>
            <person name="Xia L.Y."/>
            <person name="Li J."/>
            <person name="Zhao F."/>
            <person name="Cao W.C."/>
        </authorList>
    </citation>
    <scope>NUCLEOTIDE SEQUENCE</scope>
    <source>
        <strain evidence="1">Rmic-2018</strain>
    </source>
</reference>
<dbReference type="VEuPathDB" id="VectorBase:LOC119161303"/>
<sequence length="251" mass="27049">MWARCCRKTVSHAVGGQRGRKAEKHMVPLDPRTAGRESAAQTVFAERGCPCSALSSCCAHEPPAVPPRKTTPASWNFLAGRRKRVVSAPRKTHSAVSGFTVIQSYVQLRTRDDAIVRPKLWKSVTCSAVGDHPLWDNNKALASSAAVRASRVSECIRSPEVSDACVTSSRCCSVHRLAIVVVVSKGNERDNRRRTRGAREAKAVASRERFSCARLPPPVLVVVCVCGLAPPTEHLRGGAPGARFAVVAVPL</sequence>
<organism evidence="1 2">
    <name type="scientific">Rhipicephalus microplus</name>
    <name type="common">Cattle tick</name>
    <name type="synonym">Boophilus microplus</name>
    <dbReference type="NCBI Taxonomy" id="6941"/>
    <lineage>
        <taxon>Eukaryota</taxon>
        <taxon>Metazoa</taxon>
        <taxon>Ecdysozoa</taxon>
        <taxon>Arthropoda</taxon>
        <taxon>Chelicerata</taxon>
        <taxon>Arachnida</taxon>
        <taxon>Acari</taxon>
        <taxon>Parasitiformes</taxon>
        <taxon>Ixodida</taxon>
        <taxon>Ixodoidea</taxon>
        <taxon>Ixodidae</taxon>
        <taxon>Rhipicephalinae</taxon>
        <taxon>Rhipicephalus</taxon>
        <taxon>Boophilus</taxon>
    </lineage>
</organism>
<dbReference type="AlphaFoldDB" id="A0A9J6EES8"/>
<proteinExistence type="predicted"/>
<reference evidence="1" key="2">
    <citation type="submission" date="2021-09" db="EMBL/GenBank/DDBJ databases">
        <authorList>
            <person name="Jia N."/>
            <person name="Wang J."/>
            <person name="Shi W."/>
            <person name="Du L."/>
            <person name="Sun Y."/>
            <person name="Zhan W."/>
            <person name="Jiang J."/>
            <person name="Wang Q."/>
            <person name="Zhang B."/>
            <person name="Ji P."/>
            <person name="Sakyi L.B."/>
            <person name="Cui X."/>
            <person name="Yuan T."/>
            <person name="Jiang B."/>
            <person name="Yang W."/>
            <person name="Lam T.T.-Y."/>
            <person name="Chang Q."/>
            <person name="Ding S."/>
            <person name="Wang X."/>
            <person name="Zhu J."/>
            <person name="Ruan X."/>
            <person name="Zhao L."/>
            <person name="Wei J."/>
            <person name="Que T."/>
            <person name="Du C."/>
            <person name="Cheng J."/>
            <person name="Dai P."/>
            <person name="Han X."/>
            <person name="Huang E."/>
            <person name="Gao Y."/>
            <person name="Liu J."/>
            <person name="Shao H."/>
            <person name="Ye R."/>
            <person name="Li L."/>
            <person name="Wei W."/>
            <person name="Wang X."/>
            <person name="Wang C."/>
            <person name="Huo Q."/>
            <person name="Li W."/>
            <person name="Guo W."/>
            <person name="Chen H."/>
            <person name="Chen S."/>
            <person name="Zhou L."/>
            <person name="Zhou L."/>
            <person name="Ni X."/>
            <person name="Tian J."/>
            <person name="Zhou Y."/>
            <person name="Sheng Y."/>
            <person name="Liu T."/>
            <person name="Pan Y."/>
            <person name="Xia L."/>
            <person name="Li J."/>
            <person name="Zhao F."/>
            <person name="Cao W."/>
        </authorList>
    </citation>
    <scope>NUCLEOTIDE SEQUENCE</scope>
    <source>
        <strain evidence="1">Rmic-2018</strain>
        <tissue evidence="1">Larvae</tissue>
    </source>
</reference>
<dbReference type="Proteomes" id="UP000821866">
    <property type="component" value="Chromosome 2"/>
</dbReference>
<protein>
    <submittedName>
        <fullName evidence="1">Uncharacterized protein</fullName>
    </submittedName>
</protein>
<gene>
    <name evidence="1" type="ORF">HPB51_004652</name>
</gene>
<dbReference type="EMBL" id="JABSTU010000004">
    <property type="protein sequence ID" value="KAH8032971.1"/>
    <property type="molecule type" value="Genomic_DNA"/>
</dbReference>
<comment type="caution">
    <text evidence="1">The sequence shown here is derived from an EMBL/GenBank/DDBJ whole genome shotgun (WGS) entry which is preliminary data.</text>
</comment>
<keyword evidence="2" id="KW-1185">Reference proteome</keyword>
<evidence type="ECO:0000313" key="1">
    <source>
        <dbReference type="EMBL" id="KAH8032971.1"/>
    </source>
</evidence>
<evidence type="ECO:0000313" key="2">
    <source>
        <dbReference type="Proteomes" id="UP000821866"/>
    </source>
</evidence>